<feature type="region of interest" description="Disordered" evidence="1">
    <location>
        <begin position="45"/>
        <end position="113"/>
    </location>
</feature>
<dbReference type="Proteomes" id="UP001303046">
    <property type="component" value="Unassembled WGS sequence"/>
</dbReference>
<evidence type="ECO:0000313" key="2">
    <source>
        <dbReference type="EMBL" id="KAK6726567.1"/>
    </source>
</evidence>
<reference evidence="2 3" key="1">
    <citation type="submission" date="2023-08" db="EMBL/GenBank/DDBJ databases">
        <title>A Necator americanus chromosomal reference genome.</title>
        <authorList>
            <person name="Ilik V."/>
            <person name="Petrzelkova K.J."/>
            <person name="Pardy F."/>
            <person name="Fuh T."/>
            <person name="Niatou-Singa F.S."/>
            <person name="Gouil Q."/>
            <person name="Baker L."/>
            <person name="Ritchie M.E."/>
            <person name="Jex A.R."/>
            <person name="Gazzola D."/>
            <person name="Li H."/>
            <person name="Toshio Fujiwara R."/>
            <person name="Zhan B."/>
            <person name="Aroian R.V."/>
            <person name="Pafco B."/>
            <person name="Schwarz E.M."/>
        </authorList>
    </citation>
    <scope>NUCLEOTIDE SEQUENCE [LARGE SCALE GENOMIC DNA]</scope>
    <source>
        <strain evidence="2 3">Aroian</strain>
        <tissue evidence="2">Whole animal</tissue>
    </source>
</reference>
<comment type="caution">
    <text evidence="2">The sequence shown here is derived from an EMBL/GenBank/DDBJ whole genome shotgun (WGS) entry which is preliminary data.</text>
</comment>
<keyword evidence="3" id="KW-1185">Reference proteome</keyword>
<organism evidence="2 3">
    <name type="scientific">Necator americanus</name>
    <name type="common">Human hookworm</name>
    <dbReference type="NCBI Taxonomy" id="51031"/>
    <lineage>
        <taxon>Eukaryota</taxon>
        <taxon>Metazoa</taxon>
        <taxon>Ecdysozoa</taxon>
        <taxon>Nematoda</taxon>
        <taxon>Chromadorea</taxon>
        <taxon>Rhabditida</taxon>
        <taxon>Rhabditina</taxon>
        <taxon>Rhabditomorpha</taxon>
        <taxon>Strongyloidea</taxon>
        <taxon>Ancylostomatidae</taxon>
        <taxon>Bunostominae</taxon>
        <taxon>Necator</taxon>
    </lineage>
</organism>
<sequence length="300" mass="33889">MDSLFLLSKNLLISPSVTRTSVRPKAYIQVTGRWKRVGLEFSPTNRLHLSNPRDSNVLQNTHGSRGPQPAHGLELYSKHSHKKESSYSGGKPGRVAPGRVGLEESSRLPERKRTKKTICTYDARTLASEAAIEDLMMQAKKIKYDVIGLTEMKRRHPLYAAYETGEEVFSGACDSRGVIGVGVLVNKSIAINIGSFEQLSTRIGHLRTPSSSYEEEEVEVFYVDLEKFYREDHTFYNVIVGYFHAKIGPKRTPEELHINIHGLEWNEQVKWLSIFIMTSKTIHPNWQEALSSLSRADTSA</sequence>
<accession>A0ABR1BMP4</accession>
<gene>
    <name evidence="2" type="primary">Necator_chrI.g847</name>
    <name evidence="2" type="ORF">RB195_004724</name>
</gene>
<dbReference type="EMBL" id="JAVFWL010000001">
    <property type="protein sequence ID" value="KAK6726567.1"/>
    <property type="molecule type" value="Genomic_DNA"/>
</dbReference>
<evidence type="ECO:0000256" key="1">
    <source>
        <dbReference type="SAM" id="MobiDB-lite"/>
    </source>
</evidence>
<evidence type="ECO:0000313" key="3">
    <source>
        <dbReference type="Proteomes" id="UP001303046"/>
    </source>
</evidence>
<protein>
    <submittedName>
        <fullName evidence="2">Uncharacterized protein</fullName>
    </submittedName>
</protein>
<feature type="compositionally biased region" description="Basic and acidic residues" evidence="1">
    <location>
        <begin position="101"/>
        <end position="111"/>
    </location>
</feature>
<name>A0ABR1BMP4_NECAM</name>
<proteinExistence type="predicted"/>
<feature type="compositionally biased region" description="Polar residues" evidence="1">
    <location>
        <begin position="45"/>
        <end position="63"/>
    </location>
</feature>